<dbReference type="Gene3D" id="1.10.443.10">
    <property type="entry name" value="Intergrase catalytic core"/>
    <property type="match status" value="1"/>
</dbReference>
<evidence type="ECO:0000256" key="1">
    <source>
        <dbReference type="ARBA" id="ARBA00023172"/>
    </source>
</evidence>
<dbReference type="GO" id="GO:0003677">
    <property type="term" value="F:DNA binding"/>
    <property type="evidence" value="ECO:0007669"/>
    <property type="project" value="InterPro"/>
</dbReference>
<dbReference type="InterPro" id="IPR011010">
    <property type="entry name" value="DNA_brk_join_enz"/>
</dbReference>
<organism evidence="4 5">
    <name type="scientific">Edaphosphingomonas laterariae</name>
    <dbReference type="NCBI Taxonomy" id="861865"/>
    <lineage>
        <taxon>Bacteria</taxon>
        <taxon>Pseudomonadati</taxon>
        <taxon>Pseudomonadota</taxon>
        <taxon>Alphaproteobacteria</taxon>
        <taxon>Sphingomonadales</taxon>
        <taxon>Rhizorhabdaceae</taxon>
        <taxon>Edaphosphingomonas</taxon>
    </lineage>
</organism>
<dbReference type="SUPFAM" id="SSF56349">
    <property type="entry name" value="DNA breaking-rejoining enzymes"/>
    <property type="match status" value="1"/>
</dbReference>
<proteinExistence type="predicted"/>
<dbReference type="EMBL" id="FZOS01000022">
    <property type="protein sequence ID" value="SNS89686.1"/>
    <property type="molecule type" value="Genomic_DNA"/>
</dbReference>
<name>A0A239I714_9SPHN</name>
<dbReference type="InterPro" id="IPR002104">
    <property type="entry name" value="Integrase_catalytic"/>
</dbReference>
<evidence type="ECO:0000256" key="2">
    <source>
        <dbReference type="SAM" id="MobiDB-lite"/>
    </source>
</evidence>
<dbReference type="Proteomes" id="UP000198281">
    <property type="component" value="Unassembled WGS sequence"/>
</dbReference>
<feature type="domain" description="Tyr recombinase" evidence="3">
    <location>
        <begin position="307"/>
        <end position="515"/>
    </location>
</feature>
<feature type="region of interest" description="Disordered" evidence="2">
    <location>
        <begin position="555"/>
        <end position="594"/>
    </location>
</feature>
<keyword evidence="1" id="KW-0233">DNA recombination</keyword>
<dbReference type="GO" id="GO:0015074">
    <property type="term" value="P:DNA integration"/>
    <property type="evidence" value="ECO:0007669"/>
    <property type="project" value="InterPro"/>
</dbReference>
<evidence type="ECO:0000313" key="5">
    <source>
        <dbReference type="Proteomes" id="UP000198281"/>
    </source>
</evidence>
<accession>A0A239I714</accession>
<feature type="region of interest" description="Disordered" evidence="2">
    <location>
        <begin position="97"/>
        <end position="152"/>
    </location>
</feature>
<dbReference type="AlphaFoldDB" id="A0A239I714"/>
<keyword evidence="5" id="KW-1185">Reference proteome</keyword>
<sequence length="594" mass="65512">MRPADHLAAVLDDLARLSRAIVEDGLPSSAPVAGSALAGVSARCRELWQAEVIGALEGQGLVATPAVTRAMLKVIHEARLAGIDEFRRRLADPTTAYRLDDATPAGDDGAEPPSDVVPPLPASAGDWGPRHRTVAREPRGRPRSTPSPAWTSLSVTEAAARYVASMPRAGGDAKAPPKRARRGWDDKTRRQFLTAAMLLGKSFTRPLWQITQDDLLDLSALFDRLPQSHHKSPRHAAMSLEAIADEAADMVAAGKLAESKIGLLPPTTNRHFRFLRQLCKWLRRDVPQMAPLYWDDLLFSDDRDDRDLRDAFTPEQGQALFALPIWTGCASRARCLKPGDRVFHGAAYWVPLLLWYSGARREEISKLMTADIGGAAGIRYIAIAVTPTGRIKNRQSKRLIPIAQELIRLGFLDFVEAARARGDTVLFPELVPPKPGRAMGDVFYKRHWRAIARHLPFLKPGQAVHAFRHMVSTELKDAEVYVETRNDLLGHVTTSGMAHRYSKATRLRKLAAIIDLIPNVTAHLEPVPQQVRSNGTGVARSCGETPPVLARPVRRRMRRSNGEASGLRTSPMPVTVERPRRRTPSLARQVPAGR</sequence>
<dbReference type="InterPro" id="IPR013762">
    <property type="entry name" value="Integrase-like_cat_sf"/>
</dbReference>
<evidence type="ECO:0000313" key="4">
    <source>
        <dbReference type="EMBL" id="SNS89686.1"/>
    </source>
</evidence>
<dbReference type="GO" id="GO:0006310">
    <property type="term" value="P:DNA recombination"/>
    <property type="evidence" value="ECO:0007669"/>
    <property type="project" value="UniProtKB-KW"/>
</dbReference>
<gene>
    <name evidence="4" type="ORF">SAMN06295912_12243</name>
</gene>
<evidence type="ECO:0000259" key="3">
    <source>
        <dbReference type="PROSITE" id="PS51898"/>
    </source>
</evidence>
<dbReference type="CDD" id="cd01184">
    <property type="entry name" value="INT_C_like_1"/>
    <property type="match status" value="1"/>
</dbReference>
<dbReference type="PROSITE" id="PS51898">
    <property type="entry name" value="TYR_RECOMBINASE"/>
    <property type="match status" value="1"/>
</dbReference>
<protein>
    <submittedName>
        <fullName evidence="4">Phage integrase family protein</fullName>
    </submittedName>
</protein>
<reference evidence="5" key="1">
    <citation type="submission" date="2017-06" db="EMBL/GenBank/DDBJ databases">
        <authorList>
            <person name="Varghese N."/>
            <person name="Submissions S."/>
        </authorList>
    </citation>
    <scope>NUCLEOTIDE SEQUENCE [LARGE SCALE GENOMIC DNA]</scope>
    <source>
        <strain evidence="5">LNB2</strain>
    </source>
</reference>